<evidence type="ECO:0000313" key="1">
    <source>
        <dbReference type="EMBL" id="TZE40418.1"/>
    </source>
</evidence>
<comment type="caution">
    <text evidence="1">The sequence shown here is derived from an EMBL/GenBank/DDBJ whole genome shotgun (WGS) entry which is preliminary data.</text>
</comment>
<reference evidence="1 2" key="1">
    <citation type="submission" date="2019-06" db="EMBL/GenBank/DDBJ databases">
        <title>The presence and diversity of blaCTX-M among Escherichia coli from urban wastewater and feedlot cattle, in Alberta, Canada.</title>
        <authorList>
            <person name="Cormier A.C."/>
            <person name="Chalmer G."/>
            <person name="Cook S.R."/>
            <person name="Zaheer R."/>
            <person name="Hannon S.J."/>
            <person name="Booker C.W."/>
            <person name="Read R."/>
            <person name="Gow S.P."/>
            <person name="Mcallister T.A."/>
            <person name="Boerlin P."/>
        </authorList>
    </citation>
    <scope>NUCLEOTIDE SEQUENCE [LARGE SCALE GENOMIC DNA]</scope>
    <source>
        <strain evidence="1 2">347</strain>
    </source>
</reference>
<dbReference type="EMBL" id="VHKY01000051">
    <property type="protein sequence ID" value="TZE40418.1"/>
    <property type="molecule type" value="Genomic_DNA"/>
</dbReference>
<proteinExistence type="predicted"/>
<gene>
    <name evidence="1" type="ORF">FKO60_26545</name>
</gene>
<dbReference type="RefSeq" id="WP_032215042.1">
    <property type="nucleotide sequence ID" value="NZ_BGFL01000084.1"/>
</dbReference>
<sequence>MSANNLPRGGADYLCMDVNYDTVNGIIERLMMECKTPADGLHVIAVVANFLMKHYGVDVFESCLADGNGIFLKLISVSDGSDIH</sequence>
<evidence type="ECO:0000313" key="2">
    <source>
        <dbReference type="Proteomes" id="UP000324120"/>
    </source>
</evidence>
<accession>A0A1E5WSA5</accession>
<dbReference type="Proteomes" id="UP000324120">
    <property type="component" value="Unassembled WGS sequence"/>
</dbReference>
<protein>
    <submittedName>
        <fullName evidence="1">Uncharacterized protein</fullName>
    </submittedName>
</protein>
<dbReference type="AlphaFoldDB" id="A0A1E5WSA5"/>
<name>A0A1E5WSA5_ECOLX</name>
<organism evidence="1 2">
    <name type="scientific">Escherichia coli</name>
    <dbReference type="NCBI Taxonomy" id="562"/>
    <lineage>
        <taxon>Bacteria</taxon>
        <taxon>Pseudomonadati</taxon>
        <taxon>Pseudomonadota</taxon>
        <taxon>Gammaproteobacteria</taxon>
        <taxon>Enterobacterales</taxon>
        <taxon>Enterobacteriaceae</taxon>
        <taxon>Escherichia</taxon>
    </lineage>
</organism>